<evidence type="ECO:0000313" key="3">
    <source>
        <dbReference type="Proteomes" id="UP000216825"/>
    </source>
</evidence>
<protein>
    <recommendedName>
        <fullName evidence="1">N-acetyltransferase domain-containing protein</fullName>
    </recommendedName>
</protein>
<dbReference type="Pfam" id="PF13302">
    <property type="entry name" value="Acetyltransf_3"/>
    <property type="match status" value="1"/>
</dbReference>
<name>A0A7D7Q7Z4_KOCVA</name>
<dbReference type="Gene3D" id="3.40.630.30">
    <property type="match status" value="1"/>
</dbReference>
<dbReference type="CDD" id="cd04301">
    <property type="entry name" value="NAT_SF"/>
    <property type="match status" value="1"/>
</dbReference>
<keyword evidence="3" id="KW-1185">Reference proteome</keyword>
<dbReference type="EMBL" id="CP059343">
    <property type="protein sequence ID" value="QMS56243.1"/>
    <property type="molecule type" value="Genomic_DNA"/>
</dbReference>
<dbReference type="InterPro" id="IPR051531">
    <property type="entry name" value="N-acetyltransferase"/>
</dbReference>
<dbReference type="InterPro" id="IPR016181">
    <property type="entry name" value="Acyl_CoA_acyltransferase"/>
</dbReference>
<gene>
    <name evidence="2" type="ORF">CIB50_0000945</name>
</gene>
<dbReference type="KEGG" id="kvr:CIB50_0000945"/>
<accession>A0A7D7Q7Z4</accession>
<reference evidence="2" key="2">
    <citation type="submission" date="2020-07" db="EMBL/GenBank/DDBJ databases">
        <title>Genome of starter culture bacteria Kocuria salsicia reveals its technological properties and safety for usage in meat industry.</title>
        <authorList>
            <person name="Michael M."/>
            <person name="Konstantin K."/>
            <person name="Evgenii K."/>
            <person name="Galina S."/>
            <person name="Oksana K."/>
            <person name="Andrei L."/>
        </authorList>
    </citation>
    <scope>NUCLEOTIDE SEQUENCE [LARGE SCALE GENOMIC DNA]</scope>
    <source>
        <strain evidence="2">80</strain>
    </source>
</reference>
<evidence type="ECO:0000313" key="2">
    <source>
        <dbReference type="EMBL" id="QMS56243.1"/>
    </source>
</evidence>
<dbReference type="InterPro" id="IPR000182">
    <property type="entry name" value="GNAT_dom"/>
</dbReference>
<dbReference type="GO" id="GO:0016747">
    <property type="term" value="F:acyltransferase activity, transferring groups other than amino-acyl groups"/>
    <property type="evidence" value="ECO:0007669"/>
    <property type="project" value="InterPro"/>
</dbReference>
<dbReference type="PROSITE" id="PS51186">
    <property type="entry name" value="GNAT"/>
    <property type="match status" value="1"/>
</dbReference>
<evidence type="ECO:0000259" key="1">
    <source>
        <dbReference type="PROSITE" id="PS51186"/>
    </source>
</evidence>
<organism evidence="2 3">
    <name type="scientific">Kocuria varians</name>
    <name type="common">Micrococcus varians</name>
    <dbReference type="NCBI Taxonomy" id="1272"/>
    <lineage>
        <taxon>Bacteria</taxon>
        <taxon>Bacillati</taxon>
        <taxon>Actinomycetota</taxon>
        <taxon>Actinomycetes</taxon>
        <taxon>Micrococcales</taxon>
        <taxon>Micrococcaceae</taxon>
        <taxon>Kocuria</taxon>
    </lineage>
</organism>
<feature type="domain" description="N-acetyltransferase" evidence="1">
    <location>
        <begin position="12"/>
        <end position="183"/>
    </location>
</feature>
<dbReference type="RefSeq" id="WP_094393403.1">
    <property type="nucleotide sequence ID" value="NZ_CP059343.1"/>
</dbReference>
<sequence length="190" mass="21503">MTLQLPLRSGRLQLRWPTEADIEPMHSYQSREDYAVHAWRAPRDLDHVVRTVEAHRGPRDWASDGDSLRLALSPRDSEELVGEIVLTLVDAQSAQVEIGWALHPDHTGRGYASEAAGAAVDLAFEQLGAHRVFARLDSLNTASARVCERLGMRHEATLHESHRQLGEWRDELLYAVLESERRASQERRAD</sequence>
<dbReference type="AlphaFoldDB" id="A0A7D7Q7Z4"/>
<dbReference type="SUPFAM" id="SSF55729">
    <property type="entry name" value="Acyl-CoA N-acyltransferases (Nat)"/>
    <property type="match status" value="1"/>
</dbReference>
<proteinExistence type="predicted"/>
<dbReference type="PANTHER" id="PTHR43792:SF1">
    <property type="entry name" value="N-ACETYLTRANSFERASE DOMAIN-CONTAINING PROTEIN"/>
    <property type="match status" value="1"/>
</dbReference>
<reference evidence="2" key="1">
    <citation type="submission" date="2017-08" db="EMBL/GenBank/DDBJ databases">
        <authorList>
            <person name="Minaev M."/>
            <person name="Kurbakov K.A."/>
            <person name="Solodovnikova G.I."/>
            <person name="Kuznetsova O.A."/>
            <person name="Lisitsyn A.B."/>
        </authorList>
    </citation>
    <scope>NUCLEOTIDE SEQUENCE</scope>
    <source>
        <strain evidence="2">80</strain>
    </source>
</reference>
<dbReference type="PANTHER" id="PTHR43792">
    <property type="entry name" value="GNAT FAMILY, PUTATIVE (AFU_ORTHOLOGUE AFUA_3G00765)-RELATED-RELATED"/>
    <property type="match status" value="1"/>
</dbReference>
<dbReference type="Proteomes" id="UP000216825">
    <property type="component" value="Chromosome"/>
</dbReference>